<name>A0A2P2N1H9_RHIMU</name>
<organism evidence="1">
    <name type="scientific">Rhizophora mucronata</name>
    <name type="common">Asiatic mangrove</name>
    <dbReference type="NCBI Taxonomy" id="61149"/>
    <lineage>
        <taxon>Eukaryota</taxon>
        <taxon>Viridiplantae</taxon>
        <taxon>Streptophyta</taxon>
        <taxon>Embryophyta</taxon>
        <taxon>Tracheophyta</taxon>
        <taxon>Spermatophyta</taxon>
        <taxon>Magnoliopsida</taxon>
        <taxon>eudicotyledons</taxon>
        <taxon>Gunneridae</taxon>
        <taxon>Pentapetalae</taxon>
        <taxon>rosids</taxon>
        <taxon>fabids</taxon>
        <taxon>Malpighiales</taxon>
        <taxon>Rhizophoraceae</taxon>
        <taxon>Rhizophora</taxon>
    </lineage>
</organism>
<accession>A0A2P2N1H9</accession>
<reference evidence="1" key="1">
    <citation type="submission" date="2018-02" db="EMBL/GenBank/DDBJ databases">
        <title>Rhizophora mucronata_Transcriptome.</title>
        <authorList>
            <person name="Meera S.P."/>
            <person name="Sreeshan A."/>
            <person name="Augustine A."/>
        </authorList>
    </citation>
    <scope>NUCLEOTIDE SEQUENCE</scope>
    <source>
        <tissue evidence="1">Leaf</tissue>
    </source>
</reference>
<evidence type="ECO:0000313" key="1">
    <source>
        <dbReference type="EMBL" id="MBX36291.1"/>
    </source>
</evidence>
<proteinExistence type="predicted"/>
<sequence length="37" mass="4113">MRESELQAKITNSFTNPYLEAVVPQKLAATSRVTSKC</sequence>
<dbReference type="AlphaFoldDB" id="A0A2P2N1H9"/>
<protein>
    <submittedName>
        <fullName evidence="1">Uncharacterized protein</fullName>
    </submittedName>
</protein>
<dbReference type="EMBL" id="GGEC01055807">
    <property type="protein sequence ID" value="MBX36291.1"/>
    <property type="molecule type" value="Transcribed_RNA"/>
</dbReference>